<sequence length="171" mass="20242">MEQVAETSSGQSATPTSDVEVQWHGKYLNLCKFPPFESPVPSHVTVQELIRDYPNHIRDEYIDEMMQHHYTPNDLWYAIPQSTKDLWEKHGLLKNGGFKTMDRKFSYRMKILGDDGMLELFEELEINGPRRQSKRTYRNLKTERYHRRAKDRLRSKMNKQKAQIGSSHSKK</sequence>
<evidence type="ECO:0000313" key="3">
    <source>
        <dbReference type="Proteomes" id="UP000054302"/>
    </source>
</evidence>
<protein>
    <submittedName>
        <fullName evidence="2">Uncharacterized protein</fullName>
    </submittedName>
</protein>
<keyword evidence="3" id="KW-1185">Reference proteome</keyword>
<dbReference type="RefSeq" id="XP_016229341.1">
    <property type="nucleotide sequence ID" value="XM_016365692.1"/>
</dbReference>
<reference evidence="2 3" key="1">
    <citation type="submission" date="2015-01" db="EMBL/GenBank/DDBJ databases">
        <title>The Genome Sequence of Exophiala mesophila CBS40295.</title>
        <authorList>
            <consortium name="The Broad Institute Genomics Platform"/>
            <person name="Cuomo C."/>
            <person name="de Hoog S."/>
            <person name="Gorbushina A."/>
            <person name="Stielow B."/>
            <person name="Teixiera M."/>
            <person name="Abouelleil A."/>
            <person name="Chapman S.B."/>
            <person name="Priest M."/>
            <person name="Young S.K."/>
            <person name="Wortman J."/>
            <person name="Nusbaum C."/>
            <person name="Birren B."/>
        </authorList>
    </citation>
    <scope>NUCLEOTIDE SEQUENCE [LARGE SCALE GENOMIC DNA]</scope>
    <source>
        <strain evidence="2 3">CBS 40295</strain>
    </source>
</reference>
<accession>A0A0D1ZT54</accession>
<feature type="region of interest" description="Disordered" evidence="1">
    <location>
        <begin position="151"/>
        <end position="171"/>
    </location>
</feature>
<dbReference type="EMBL" id="KN847520">
    <property type="protein sequence ID" value="KIV97767.1"/>
    <property type="molecule type" value="Genomic_DNA"/>
</dbReference>
<proteinExistence type="predicted"/>
<dbReference type="AlphaFoldDB" id="A0A0D1ZT54"/>
<dbReference type="HOGENOM" id="CLU_1562883_0_0_1"/>
<dbReference type="Proteomes" id="UP000054302">
    <property type="component" value="Unassembled WGS sequence"/>
</dbReference>
<feature type="compositionally biased region" description="Polar residues" evidence="1">
    <location>
        <begin position="160"/>
        <end position="171"/>
    </location>
</feature>
<gene>
    <name evidence="2" type="ORF">PV10_01475</name>
</gene>
<dbReference type="VEuPathDB" id="FungiDB:PV10_01475"/>
<organism evidence="2 3">
    <name type="scientific">Exophiala mesophila</name>
    <name type="common">Black yeast-like fungus</name>
    <dbReference type="NCBI Taxonomy" id="212818"/>
    <lineage>
        <taxon>Eukaryota</taxon>
        <taxon>Fungi</taxon>
        <taxon>Dikarya</taxon>
        <taxon>Ascomycota</taxon>
        <taxon>Pezizomycotina</taxon>
        <taxon>Eurotiomycetes</taxon>
        <taxon>Chaetothyriomycetidae</taxon>
        <taxon>Chaetothyriales</taxon>
        <taxon>Herpotrichiellaceae</taxon>
        <taxon>Exophiala</taxon>
    </lineage>
</organism>
<evidence type="ECO:0000256" key="1">
    <source>
        <dbReference type="SAM" id="MobiDB-lite"/>
    </source>
</evidence>
<dbReference type="GeneID" id="27319320"/>
<name>A0A0D1ZT54_EXOME</name>
<evidence type="ECO:0000313" key="2">
    <source>
        <dbReference type="EMBL" id="KIV97767.1"/>
    </source>
</evidence>